<gene>
    <name evidence="2" type="ORF">SAMN04488524_2993</name>
</gene>
<name>A0A1W2CMW8_9SPHI</name>
<dbReference type="STRING" id="151894.SAMN04488524_2993"/>
<organism evidence="2 3">
    <name type="scientific">Pedobacter africanus</name>
    <dbReference type="NCBI Taxonomy" id="151894"/>
    <lineage>
        <taxon>Bacteria</taxon>
        <taxon>Pseudomonadati</taxon>
        <taxon>Bacteroidota</taxon>
        <taxon>Sphingobacteriia</taxon>
        <taxon>Sphingobacteriales</taxon>
        <taxon>Sphingobacteriaceae</taxon>
        <taxon>Pedobacter</taxon>
    </lineage>
</organism>
<dbReference type="Proteomes" id="UP000192756">
    <property type="component" value="Unassembled WGS sequence"/>
</dbReference>
<reference evidence="3" key="1">
    <citation type="submission" date="2017-04" db="EMBL/GenBank/DDBJ databases">
        <authorList>
            <person name="Varghese N."/>
            <person name="Submissions S."/>
        </authorList>
    </citation>
    <scope>NUCLEOTIDE SEQUENCE [LARGE SCALE GENOMIC DNA]</scope>
    <source>
        <strain evidence="3">DSM 12126</strain>
    </source>
</reference>
<dbReference type="RefSeq" id="WP_084239818.1">
    <property type="nucleotide sequence ID" value="NZ_FWXT01000002.1"/>
</dbReference>
<feature type="region of interest" description="Disordered" evidence="1">
    <location>
        <begin position="102"/>
        <end position="128"/>
    </location>
</feature>
<dbReference type="OrthoDB" id="769648at2"/>
<evidence type="ECO:0000256" key="1">
    <source>
        <dbReference type="SAM" id="MobiDB-lite"/>
    </source>
</evidence>
<keyword evidence="3" id="KW-1185">Reference proteome</keyword>
<feature type="compositionally biased region" description="Polar residues" evidence="1">
    <location>
        <begin position="102"/>
        <end position="114"/>
    </location>
</feature>
<dbReference type="AlphaFoldDB" id="A0A1W2CMW8"/>
<proteinExistence type="predicted"/>
<sequence>METNVQKTEETLKKYRIEECIDNLKRKEYKVILKSIPGIIGKGMTTFYNYRDLRITDREDIPYKIARKLEILFGLEAGELENVKTVGKHYTQILEEHRNQMLPLQNDSNRTIQRSADYKKNRRRPRIN</sequence>
<dbReference type="EMBL" id="FWXT01000002">
    <property type="protein sequence ID" value="SMC86212.1"/>
    <property type="molecule type" value="Genomic_DNA"/>
</dbReference>
<evidence type="ECO:0000313" key="3">
    <source>
        <dbReference type="Proteomes" id="UP000192756"/>
    </source>
</evidence>
<protein>
    <submittedName>
        <fullName evidence="2">Uncharacterized protein</fullName>
    </submittedName>
</protein>
<evidence type="ECO:0000313" key="2">
    <source>
        <dbReference type="EMBL" id="SMC86212.1"/>
    </source>
</evidence>
<accession>A0A1W2CMW8</accession>